<dbReference type="OrthoDB" id="3190820at2"/>
<protein>
    <submittedName>
        <fullName evidence="4">Acetyltransferase</fullName>
    </submittedName>
</protein>
<keyword evidence="5" id="KW-1185">Reference proteome</keyword>
<dbReference type="PROSITE" id="PS51186">
    <property type="entry name" value="GNAT"/>
    <property type="match status" value="1"/>
</dbReference>
<organism evidence="4 5">
    <name type="scientific">Bifidobacterium italicum</name>
    <dbReference type="NCBI Taxonomy" id="1960968"/>
    <lineage>
        <taxon>Bacteria</taxon>
        <taxon>Bacillati</taxon>
        <taxon>Actinomycetota</taxon>
        <taxon>Actinomycetes</taxon>
        <taxon>Bifidobacteriales</taxon>
        <taxon>Bifidobacteriaceae</taxon>
        <taxon>Bifidobacterium</taxon>
    </lineage>
</organism>
<evidence type="ECO:0000256" key="1">
    <source>
        <dbReference type="ARBA" id="ARBA00022679"/>
    </source>
</evidence>
<dbReference type="Gene3D" id="3.40.630.30">
    <property type="match status" value="1"/>
</dbReference>
<dbReference type="GO" id="GO:0005737">
    <property type="term" value="C:cytoplasm"/>
    <property type="evidence" value="ECO:0007669"/>
    <property type="project" value="TreeGrafter"/>
</dbReference>
<evidence type="ECO:0000313" key="5">
    <source>
        <dbReference type="Proteomes" id="UP000217986"/>
    </source>
</evidence>
<dbReference type="InterPro" id="IPR045039">
    <property type="entry name" value="NSI-like"/>
</dbReference>
<reference evidence="4 5" key="1">
    <citation type="journal article" date="2017" name="ISME J.">
        <title>Unveiling bifidobacterial biogeography across the mammalian branch of the tree of life.</title>
        <authorList>
            <person name="Milani C."/>
            <person name="Mangifesta M."/>
            <person name="Mancabelli L."/>
            <person name="Lugli G.A."/>
            <person name="James K."/>
            <person name="Duranti S."/>
            <person name="Turroni F."/>
            <person name="Ferrario C."/>
            <person name="Ossiprandi M.C."/>
            <person name="van Sinderen D."/>
            <person name="Ventura M."/>
        </authorList>
    </citation>
    <scope>NUCLEOTIDE SEQUENCE [LARGE SCALE GENOMIC DNA]</scope>
    <source>
        <strain evidence="4 5">70</strain>
    </source>
</reference>
<evidence type="ECO:0000259" key="3">
    <source>
        <dbReference type="PROSITE" id="PS51186"/>
    </source>
</evidence>
<accession>A0A2A2EM06</accession>
<dbReference type="SUPFAM" id="SSF55729">
    <property type="entry name" value="Acyl-CoA N-acyltransferases (Nat)"/>
    <property type="match status" value="1"/>
</dbReference>
<dbReference type="InterPro" id="IPR000182">
    <property type="entry name" value="GNAT_dom"/>
</dbReference>
<dbReference type="PANTHER" id="PTHR43626:SF4">
    <property type="entry name" value="GCN5-RELATED N-ACETYLTRANSFERASE 2, CHLOROPLASTIC"/>
    <property type="match status" value="1"/>
</dbReference>
<dbReference type="PANTHER" id="PTHR43626">
    <property type="entry name" value="ACYL-COA N-ACYLTRANSFERASE"/>
    <property type="match status" value="1"/>
</dbReference>
<proteinExistence type="predicted"/>
<dbReference type="EMBL" id="MVOG01000004">
    <property type="protein sequence ID" value="PAU70012.1"/>
    <property type="molecule type" value="Genomic_DNA"/>
</dbReference>
<dbReference type="AlphaFoldDB" id="A0A2A2EM06"/>
<name>A0A2A2EM06_9BIFI</name>
<dbReference type="Pfam" id="PF13673">
    <property type="entry name" value="Acetyltransf_10"/>
    <property type="match status" value="1"/>
</dbReference>
<comment type="caution">
    <text evidence="4">The sequence shown here is derived from an EMBL/GenBank/DDBJ whole genome shotgun (WGS) entry which is preliminary data.</text>
</comment>
<dbReference type="Proteomes" id="UP000217986">
    <property type="component" value="Unassembled WGS sequence"/>
</dbReference>
<dbReference type="RefSeq" id="WP_157909601.1">
    <property type="nucleotide sequence ID" value="NZ_MVOG01000004.1"/>
</dbReference>
<evidence type="ECO:0000256" key="2">
    <source>
        <dbReference type="ARBA" id="ARBA00023315"/>
    </source>
</evidence>
<keyword evidence="2" id="KW-0012">Acyltransferase</keyword>
<dbReference type="CDD" id="cd04301">
    <property type="entry name" value="NAT_SF"/>
    <property type="match status" value="1"/>
</dbReference>
<sequence>MRLTIQQDTLTPELFLTLYRSVGWDAPGIDQVRVALANSTATFTAYADPEAETEVAPEPVGMVRLIGDGGMSFYIKDFAVVPFMQSQGVGAALIGSLERHVHDLIEPGWAVSLELISSKEAVEFYERHGFEQHPNDWDGPGMFKMIRA</sequence>
<gene>
    <name evidence="4" type="ORF">B1400_0206</name>
</gene>
<dbReference type="GO" id="GO:0008080">
    <property type="term" value="F:N-acetyltransferase activity"/>
    <property type="evidence" value="ECO:0007669"/>
    <property type="project" value="InterPro"/>
</dbReference>
<evidence type="ECO:0000313" key="4">
    <source>
        <dbReference type="EMBL" id="PAU70012.1"/>
    </source>
</evidence>
<keyword evidence="1 4" id="KW-0808">Transferase</keyword>
<dbReference type="InterPro" id="IPR016181">
    <property type="entry name" value="Acyl_CoA_acyltransferase"/>
</dbReference>
<feature type="domain" description="N-acetyltransferase" evidence="3">
    <location>
        <begin position="5"/>
        <end position="148"/>
    </location>
</feature>